<dbReference type="InterPro" id="IPR011051">
    <property type="entry name" value="RmlC_Cupin_sf"/>
</dbReference>
<dbReference type="GO" id="GO:0003677">
    <property type="term" value="F:DNA binding"/>
    <property type="evidence" value="ECO:0007669"/>
    <property type="project" value="UniProtKB-KW"/>
</dbReference>
<feature type="domain" description="HTH cro/C1-type" evidence="2">
    <location>
        <begin position="20"/>
        <end position="74"/>
    </location>
</feature>
<dbReference type="GO" id="GO:0003700">
    <property type="term" value="F:DNA-binding transcription factor activity"/>
    <property type="evidence" value="ECO:0007669"/>
    <property type="project" value="TreeGrafter"/>
</dbReference>
<comment type="caution">
    <text evidence="3">The sequence shown here is derived from an EMBL/GenBank/DDBJ whole genome shotgun (WGS) entry which is preliminary data.</text>
</comment>
<dbReference type="Pfam" id="PF13560">
    <property type="entry name" value="HTH_31"/>
    <property type="match status" value="1"/>
</dbReference>
<dbReference type="PROSITE" id="PS50943">
    <property type="entry name" value="HTH_CROC1"/>
    <property type="match status" value="1"/>
</dbReference>
<dbReference type="SUPFAM" id="SSF51182">
    <property type="entry name" value="RmlC-like cupins"/>
    <property type="match status" value="1"/>
</dbReference>
<name>A0AAE3CYU9_9HYPH</name>
<dbReference type="Proteomes" id="UP001196509">
    <property type="component" value="Unassembled WGS sequence"/>
</dbReference>
<dbReference type="CDD" id="cd00093">
    <property type="entry name" value="HTH_XRE"/>
    <property type="match status" value="1"/>
</dbReference>
<dbReference type="SMART" id="SM00530">
    <property type="entry name" value="HTH_XRE"/>
    <property type="match status" value="1"/>
</dbReference>
<dbReference type="AlphaFoldDB" id="A0AAE3CYU9"/>
<dbReference type="InterPro" id="IPR050807">
    <property type="entry name" value="TransReg_Diox_bact_type"/>
</dbReference>
<dbReference type="Pfam" id="PF07883">
    <property type="entry name" value="Cupin_2"/>
    <property type="match status" value="1"/>
</dbReference>
<dbReference type="InterPro" id="IPR013096">
    <property type="entry name" value="Cupin_2"/>
</dbReference>
<dbReference type="InterPro" id="IPR014710">
    <property type="entry name" value="RmlC-like_jellyroll"/>
</dbReference>
<dbReference type="CDD" id="cd02209">
    <property type="entry name" value="cupin_XRE_C"/>
    <property type="match status" value="1"/>
</dbReference>
<dbReference type="PANTHER" id="PTHR46797">
    <property type="entry name" value="HTH-TYPE TRANSCRIPTIONAL REGULATOR"/>
    <property type="match status" value="1"/>
</dbReference>
<dbReference type="Gene3D" id="2.60.120.10">
    <property type="entry name" value="Jelly Rolls"/>
    <property type="match status" value="1"/>
</dbReference>
<accession>A0AAE3CYU9</accession>
<dbReference type="GO" id="GO:0005829">
    <property type="term" value="C:cytosol"/>
    <property type="evidence" value="ECO:0007669"/>
    <property type="project" value="TreeGrafter"/>
</dbReference>
<dbReference type="Gene3D" id="1.10.260.40">
    <property type="entry name" value="lambda repressor-like DNA-binding domains"/>
    <property type="match status" value="1"/>
</dbReference>
<dbReference type="InterPro" id="IPR001387">
    <property type="entry name" value="Cro/C1-type_HTH"/>
</dbReference>
<dbReference type="InterPro" id="IPR010982">
    <property type="entry name" value="Lambda_DNA-bd_dom_sf"/>
</dbReference>
<keyword evidence="1" id="KW-0238">DNA-binding</keyword>
<keyword evidence="4" id="KW-1185">Reference proteome</keyword>
<evidence type="ECO:0000256" key="1">
    <source>
        <dbReference type="ARBA" id="ARBA00023125"/>
    </source>
</evidence>
<sequence length="211" mass="23585">MEAIIEADTKQRRAQMGERLRQIRHGQGMTLADVARQSGLAISTVSKVERGVMALTYDRFSQLADGLGVDIAELFTDEGERFAPGGLSVARKGDYRLHETGNYRYEMLFPEVWRKAMTPILGSVKPHEKTRIDRFVTHPGQEFLLVLDGRVTVHLEGIDPITLEEGDSIYFDSNRGHLYASALDRESRILVVCTELAEDNPQALPGDLKGN</sequence>
<dbReference type="EMBL" id="JAICBX010000001">
    <property type="protein sequence ID" value="MBW8636054.1"/>
    <property type="molecule type" value="Genomic_DNA"/>
</dbReference>
<organism evidence="3 4">
    <name type="scientific">Flavimaribacter sediminis</name>
    <dbReference type="NCBI Taxonomy" id="2865987"/>
    <lineage>
        <taxon>Bacteria</taxon>
        <taxon>Pseudomonadati</taxon>
        <taxon>Pseudomonadota</taxon>
        <taxon>Alphaproteobacteria</taxon>
        <taxon>Hyphomicrobiales</taxon>
        <taxon>Rhizobiaceae</taxon>
        <taxon>Flavimaribacter</taxon>
    </lineage>
</organism>
<reference evidence="3" key="1">
    <citation type="submission" date="2021-08" db="EMBL/GenBank/DDBJ databases">
        <title>Hoeflea bacterium WL0058 sp. nov., isolated from the sediment.</title>
        <authorList>
            <person name="Wang L."/>
            <person name="Zhang D."/>
        </authorList>
    </citation>
    <scope>NUCLEOTIDE SEQUENCE</scope>
    <source>
        <strain evidence="3">WL0058</strain>
    </source>
</reference>
<evidence type="ECO:0000259" key="2">
    <source>
        <dbReference type="PROSITE" id="PS50943"/>
    </source>
</evidence>
<protein>
    <submittedName>
        <fullName evidence="3">XRE family transcriptional regulator</fullName>
    </submittedName>
</protein>
<dbReference type="RefSeq" id="WP_220226763.1">
    <property type="nucleotide sequence ID" value="NZ_JAICBX010000001.1"/>
</dbReference>
<gene>
    <name evidence="3" type="ORF">K1W69_02560</name>
</gene>
<dbReference type="PANTHER" id="PTHR46797:SF20">
    <property type="entry name" value="BLR4304 PROTEIN"/>
    <property type="match status" value="1"/>
</dbReference>
<evidence type="ECO:0000313" key="3">
    <source>
        <dbReference type="EMBL" id="MBW8636054.1"/>
    </source>
</evidence>
<proteinExistence type="predicted"/>
<evidence type="ECO:0000313" key="4">
    <source>
        <dbReference type="Proteomes" id="UP001196509"/>
    </source>
</evidence>
<dbReference type="SUPFAM" id="SSF47413">
    <property type="entry name" value="lambda repressor-like DNA-binding domains"/>
    <property type="match status" value="1"/>
</dbReference>